<evidence type="ECO:0000313" key="1">
    <source>
        <dbReference type="EMBL" id="AEB09406.1"/>
    </source>
</evidence>
<keyword evidence="2" id="KW-1185">Reference proteome</keyword>
<dbReference type="EMBL" id="CP002629">
    <property type="protein sequence ID" value="AEB09406.1"/>
    <property type="molecule type" value="Genomic_DNA"/>
</dbReference>
<dbReference type="KEGG" id="dao:Desac_1552"/>
<reference evidence="1 2" key="1">
    <citation type="journal article" date="2011" name="Stand. Genomic Sci.">
        <title>Complete genome sequence of the acetate-degrading sulfate reducer Desulfobacca acetoxidans type strain (ASRB2).</title>
        <authorList>
            <person name="Goker M."/>
            <person name="Teshima H."/>
            <person name="Lapidus A."/>
            <person name="Nolan M."/>
            <person name="Lucas S."/>
            <person name="Hammon N."/>
            <person name="Deshpande S."/>
            <person name="Cheng J.F."/>
            <person name="Tapia R."/>
            <person name="Han C."/>
            <person name="Goodwin L."/>
            <person name="Pitluck S."/>
            <person name="Huntemann M."/>
            <person name="Liolios K."/>
            <person name="Ivanova N."/>
            <person name="Pagani I."/>
            <person name="Mavromatis K."/>
            <person name="Ovchinikova G."/>
            <person name="Pati A."/>
            <person name="Chen A."/>
            <person name="Palaniappan K."/>
            <person name="Land M."/>
            <person name="Hauser L."/>
            <person name="Brambilla E.M."/>
            <person name="Rohde M."/>
            <person name="Spring S."/>
            <person name="Detter J.C."/>
            <person name="Woyke T."/>
            <person name="Bristow J."/>
            <person name="Eisen J.A."/>
            <person name="Markowitz V."/>
            <person name="Hugenholtz P."/>
            <person name="Kyrpides N.C."/>
            <person name="Klenk H.P."/>
        </authorList>
    </citation>
    <scope>NUCLEOTIDE SEQUENCE [LARGE SCALE GENOMIC DNA]</scope>
    <source>
        <strain evidence="2">ATCC 700848 / DSM 11109 / ASRB2</strain>
    </source>
</reference>
<organism evidence="1 2">
    <name type="scientific">Desulfobacca acetoxidans (strain ATCC 700848 / DSM 11109 / ASRB2)</name>
    <dbReference type="NCBI Taxonomy" id="880072"/>
    <lineage>
        <taxon>Bacteria</taxon>
        <taxon>Pseudomonadati</taxon>
        <taxon>Thermodesulfobacteriota</taxon>
        <taxon>Desulfobaccia</taxon>
        <taxon>Desulfobaccales</taxon>
        <taxon>Desulfobaccaceae</taxon>
        <taxon>Desulfobacca</taxon>
    </lineage>
</organism>
<reference evidence="2" key="2">
    <citation type="submission" date="2011-03" db="EMBL/GenBank/DDBJ databases">
        <title>The complete genome of Desulfobacca acetoxidans DSM 11109.</title>
        <authorList>
            <consortium name="US DOE Joint Genome Institute (JGI-PGF)"/>
            <person name="Lucas S."/>
            <person name="Copeland A."/>
            <person name="Lapidus A."/>
            <person name="Bruce D."/>
            <person name="Goodwin L."/>
            <person name="Pitluck S."/>
            <person name="Peters L."/>
            <person name="Kyrpides N."/>
            <person name="Mavromatis K."/>
            <person name="Ivanova N."/>
            <person name="Ovchinnikova G."/>
            <person name="Teshima H."/>
            <person name="Detter J.C."/>
            <person name="Han C."/>
            <person name="Land M."/>
            <person name="Hauser L."/>
            <person name="Markowitz V."/>
            <person name="Cheng J.-F."/>
            <person name="Hugenholtz P."/>
            <person name="Woyke T."/>
            <person name="Wu D."/>
            <person name="Spring S."/>
            <person name="Schueler E."/>
            <person name="Brambilla E."/>
            <person name="Klenk H.-P."/>
            <person name="Eisen J.A."/>
        </authorList>
    </citation>
    <scope>NUCLEOTIDE SEQUENCE [LARGE SCALE GENOMIC DNA]</scope>
    <source>
        <strain evidence="2">ATCC 700848 / DSM 11109 / ASRB2</strain>
    </source>
</reference>
<name>F2NHS1_DESAR</name>
<sequence length="73" mass="8465">MSLRLPPLSPRKRGESYLPVHREGYGEGVFHLFLNTPNCYMISNSLRRVTEDSVRDRRVLKVDMFAYGDSLYG</sequence>
<dbReference type="STRING" id="880072.Desac_1552"/>
<protein>
    <submittedName>
        <fullName evidence="1">Uncharacterized protein</fullName>
    </submittedName>
</protein>
<dbReference type="HOGENOM" id="CLU_2698586_0_0_7"/>
<proteinExistence type="predicted"/>
<accession>F2NHS1</accession>
<evidence type="ECO:0000313" key="2">
    <source>
        <dbReference type="Proteomes" id="UP000000483"/>
    </source>
</evidence>
<dbReference type="Proteomes" id="UP000000483">
    <property type="component" value="Chromosome"/>
</dbReference>
<gene>
    <name evidence="1" type="ordered locus">Desac_1552</name>
</gene>
<dbReference type="AlphaFoldDB" id="F2NHS1"/>